<evidence type="ECO:0000259" key="4">
    <source>
        <dbReference type="Pfam" id="PF25954"/>
    </source>
</evidence>
<dbReference type="GO" id="GO:0015562">
    <property type="term" value="F:efflux transmembrane transporter activity"/>
    <property type="evidence" value="ECO:0007669"/>
    <property type="project" value="TreeGrafter"/>
</dbReference>
<feature type="chain" id="PRO_5012047967" evidence="3">
    <location>
        <begin position="20"/>
        <end position="350"/>
    </location>
</feature>
<keyword evidence="2" id="KW-0175">Coiled coil</keyword>
<dbReference type="Gene3D" id="2.40.50.100">
    <property type="match status" value="1"/>
</dbReference>
<evidence type="ECO:0000313" key="6">
    <source>
        <dbReference type="EMBL" id="SHI32674.1"/>
    </source>
</evidence>
<dbReference type="Pfam" id="PF25989">
    <property type="entry name" value="YknX_C"/>
    <property type="match status" value="1"/>
</dbReference>
<comment type="similarity">
    <text evidence="1">Belongs to the membrane fusion protein (MFP) (TC 8.A.1) family.</text>
</comment>
<accession>A0A1M6A837</accession>
<protein>
    <submittedName>
        <fullName evidence="6">RND family efflux transporter, MFP subunit</fullName>
    </submittedName>
</protein>
<dbReference type="PANTHER" id="PTHR30469">
    <property type="entry name" value="MULTIDRUG RESISTANCE PROTEIN MDTA"/>
    <property type="match status" value="1"/>
</dbReference>
<evidence type="ECO:0000256" key="3">
    <source>
        <dbReference type="SAM" id="SignalP"/>
    </source>
</evidence>
<feature type="signal peptide" evidence="3">
    <location>
        <begin position="1"/>
        <end position="19"/>
    </location>
</feature>
<dbReference type="InterPro" id="IPR006143">
    <property type="entry name" value="RND_pump_MFP"/>
</dbReference>
<dbReference type="STRING" id="1168035.SAMN05444280_101108"/>
<dbReference type="AlphaFoldDB" id="A0A1M6A837"/>
<evidence type="ECO:0000256" key="1">
    <source>
        <dbReference type="ARBA" id="ARBA00009477"/>
    </source>
</evidence>
<keyword evidence="7" id="KW-1185">Reference proteome</keyword>
<evidence type="ECO:0000259" key="5">
    <source>
        <dbReference type="Pfam" id="PF25989"/>
    </source>
</evidence>
<feature type="domain" description="CusB-like beta-barrel" evidence="4">
    <location>
        <begin position="202"/>
        <end position="271"/>
    </location>
</feature>
<dbReference type="Pfam" id="PF25954">
    <property type="entry name" value="Beta-barrel_RND_2"/>
    <property type="match status" value="1"/>
</dbReference>
<sequence length="350" mass="39213">MKQNRILTILFTLAVAVLASCSQGTQEETSAAGNEQQKEPVEVIKLQPQTIARSVDYPATLKAYEEVHLVPAQPGRIEDIFVEVSDRVTKGTPLVQMDKTQLHQAEVQLQNLKADFNRLDTLKQYGSVAQQQYDQVKTQYEVAKSNVEFLKENTQLLAPFNGVVSGRYFEPGEMYSGTPTTTTGKAAVLSIVQINRLKAIVPVSEKHFPQIEKGMETNIKVDIYPDTDFTGRIERVHPTIDPANRTFNVEMVINNREGLLRPGMFARIEFELDKEEALLLPSMAVLKMQGSNNRYLYVEKDGKAHRISVTIGDRFDDNIEVISDELEMGDNVIITGQSRLLDGVAVEVKN</sequence>
<dbReference type="SUPFAM" id="SSF111369">
    <property type="entry name" value="HlyD-like secretion proteins"/>
    <property type="match status" value="1"/>
</dbReference>
<dbReference type="EMBL" id="FQZE01000001">
    <property type="protein sequence ID" value="SHI32674.1"/>
    <property type="molecule type" value="Genomic_DNA"/>
</dbReference>
<dbReference type="RefSeq" id="WP_073163971.1">
    <property type="nucleotide sequence ID" value="NZ_FQZE01000001.1"/>
</dbReference>
<dbReference type="Gene3D" id="1.10.287.470">
    <property type="entry name" value="Helix hairpin bin"/>
    <property type="match status" value="1"/>
</dbReference>
<dbReference type="Proteomes" id="UP000184050">
    <property type="component" value="Unassembled WGS sequence"/>
</dbReference>
<dbReference type="InterPro" id="IPR058792">
    <property type="entry name" value="Beta-barrel_RND_2"/>
</dbReference>
<dbReference type="Gene3D" id="2.40.420.20">
    <property type="match status" value="1"/>
</dbReference>
<evidence type="ECO:0000256" key="2">
    <source>
        <dbReference type="SAM" id="Coils"/>
    </source>
</evidence>
<organism evidence="6 7">
    <name type="scientific">Tangfeifania diversioriginum</name>
    <dbReference type="NCBI Taxonomy" id="1168035"/>
    <lineage>
        <taxon>Bacteria</taxon>
        <taxon>Pseudomonadati</taxon>
        <taxon>Bacteroidota</taxon>
        <taxon>Bacteroidia</taxon>
        <taxon>Marinilabiliales</taxon>
        <taxon>Prolixibacteraceae</taxon>
        <taxon>Tangfeifania</taxon>
    </lineage>
</organism>
<dbReference type="NCBIfam" id="TIGR01730">
    <property type="entry name" value="RND_mfp"/>
    <property type="match status" value="1"/>
</dbReference>
<evidence type="ECO:0000313" key="7">
    <source>
        <dbReference type="Proteomes" id="UP000184050"/>
    </source>
</evidence>
<dbReference type="OrthoDB" id="9798190at2"/>
<feature type="coiled-coil region" evidence="2">
    <location>
        <begin position="95"/>
        <end position="153"/>
    </location>
</feature>
<gene>
    <name evidence="6" type="ORF">SAMN05444280_101108</name>
</gene>
<name>A0A1M6A837_9BACT</name>
<dbReference type="Gene3D" id="2.40.30.170">
    <property type="match status" value="1"/>
</dbReference>
<dbReference type="GO" id="GO:1990281">
    <property type="term" value="C:efflux pump complex"/>
    <property type="evidence" value="ECO:0007669"/>
    <property type="project" value="TreeGrafter"/>
</dbReference>
<dbReference type="PROSITE" id="PS51257">
    <property type="entry name" value="PROKAR_LIPOPROTEIN"/>
    <property type="match status" value="1"/>
</dbReference>
<reference evidence="6 7" key="1">
    <citation type="submission" date="2016-11" db="EMBL/GenBank/DDBJ databases">
        <authorList>
            <person name="Jaros S."/>
            <person name="Januszkiewicz K."/>
            <person name="Wedrychowicz H."/>
        </authorList>
    </citation>
    <scope>NUCLEOTIDE SEQUENCE [LARGE SCALE GENOMIC DNA]</scope>
    <source>
        <strain evidence="6 7">DSM 27063</strain>
    </source>
</reference>
<keyword evidence="3" id="KW-0732">Signal</keyword>
<feature type="domain" description="YknX-like C-terminal permuted SH3-like" evidence="5">
    <location>
        <begin position="278"/>
        <end position="348"/>
    </location>
</feature>
<proteinExistence type="inferred from homology"/>
<dbReference type="InterPro" id="IPR058637">
    <property type="entry name" value="YknX-like_C"/>
</dbReference>
<dbReference type="FunFam" id="2.40.30.170:FF:000010">
    <property type="entry name" value="Efflux RND transporter periplasmic adaptor subunit"/>
    <property type="match status" value="1"/>
</dbReference>